<organism evidence="2 3">
    <name type="scientific">Amylocarpus encephaloides</name>
    <dbReference type="NCBI Taxonomy" id="45428"/>
    <lineage>
        <taxon>Eukaryota</taxon>
        <taxon>Fungi</taxon>
        <taxon>Dikarya</taxon>
        <taxon>Ascomycota</taxon>
        <taxon>Pezizomycotina</taxon>
        <taxon>Leotiomycetes</taxon>
        <taxon>Helotiales</taxon>
        <taxon>Helotiales incertae sedis</taxon>
        <taxon>Amylocarpus</taxon>
    </lineage>
</organism>
<protein>
    <submittedName>
        <fullName evidence="2">Uncharacterized protein</fullName>
    </submittedName>
</protein>
<keyword evidence="1" id="KW-0732">Signal</keyword>
<dbReference type="Proteomes" id="UP000824998">
    <property type="component" value="Unassembled WGS sequence"/>
</dbReference>
<evidence type="ECO:0000313" key="2">
    <source>
        <dbReference type="EMBL" id="KAG9233740.1"/>
    </source>
</evidence>
<proteinExistence type="predicted"/>
<name>A0A9P7YHK7_9HELO</name>
<dbReference type="AlphaFoldDB" id="A0A9P7YHK7"/>
<reference evidence="2" key="1">
    <citation type="journal article" date="2021" name="IMA Fungus">
        <title>Genomic characterization of three marine fungi, including Emericellopsis atlantica sp. nov. with signatures of a generalist lifestyle and marine biomass degradation.</title>
        <authorList>
            <person name="Hagestad O.C."/>
            <person name="Hou L."/>
            <person name="Andersen J.H."/>
            <person name="Hansen E.H."/>
            <person name="Altermark B."/>
            <person name="Li C."/>
            <person name="Kuhnert E."/>
            <person name="Cox R.J."/>
            <person name="Crous P.W."/>
            <person name="Spatafora J.W."/>
            <person name="Lail K."/>
            <person name="Amirebrahimi M."/>
            <person name="Lipzen A."/>
            <person name="Pangilinan J."/>
            <person name="Andreopoulos W."/>
            <person name="Hayes R.D."/>
            <person name="Ng V."/>
            <person name="Grigoriev I.V."/>
            <person name="Jackson S.A."/>
            <person name="Sutton T.D.S."/>
            <person name="Dobson A.D.W."/>
            <person name="Rama T."/>
        </authorList>
    </citation>
    <scope>NUCLEOTIDE SEQUENCE</scope>
    <source>
        <strain evidence="2">TRa018bII</strain>
    </source>
</reference>
<accession>A0A9P7YHK7</accession>
<gene>
    <name evidence="2" type="ORF">BJ875DRAFT_484854</name>
</gene>
<dbReference type="EMBL" id="MU251488">
    <property type="protein sequence ID" value="KAG9233740.1"/>
    <property type="molecule type" value="Genomic_DNA"/>
</dbReference>
<feature type="chain" id="PRO_5040327007" evidence="1">
    <location>
        <begin position="20"/>
        <end position="120"/>
    </location>
</feature>
<comment type="caution">
    <text evidence="2">The sequence shown here is derived from an EMBL/GenBank/DDBJ whole genome shotgun (WGS) entry which is preliminary data.</text>
</comment>
<sequence>MRAITVAALQLGIITGVLSQSASIIQVVDPTNSPLTIIRYCLPAHRPSRSPVINLSMPLFHEASVYLSSNQTTVFATSNQYNIATSSNTTTKAASISMIIQQESDLDLPNSSTSHPQLPS</sequence>
<feature type="signal peptide" evidence="1">
    <location>
        <begin position="1"/>
        <end position="19"/>
    </location>
</feature>
<evidence type="ECO:0000313" key="3">
    <source>
        <dbReference type="Proteomes" id="UP000824998"/>
    </source>
</evidence>
<evidence type="ECO:0000256" key="1">
    <source>
        <dbReference type="SAM" id="SignalP"/>
    </source>
</evidence>
<keyword evidence="3" id="KW-1185">Reference proteome</keyword>